<reference evidence="1" key="1">
    <citation type="submission" date="2020-06" db="EMBL/GenBank/DDBJ databases">
        <title>WGS assembly of Ceratodon purpureus strain R40.</title>
        <authorList>
            <person name="Carey S.B."/>
            <person name="Jenkins J."/>
            <person name="Shu S."/>
            <person name="Lovell J.T."/>
            <person name="Sreedasyam A."/>
            <person name="Maumus F."/>
            <person name="Tiley G.P."/>
            <person name="Fernandez-Pozo N."/>
            <person name="Barry K."/>
            <person name="Chen C."/>
            <person name="Wang M."/>
            <person name="Lipzen A."/>
            <person name="Daum C."/>
            <person name="Saski C.A."/>
            <person name="Payton A.C."/>
            <person name="Mcbreen J.C."/>
            <person name="Conrad R.E."/>
            <person name="Kollar L.M."/>
            <person name="Olsson S."/>
            <person name="Huttunen S."/>
            <person name="Landis J.B."/>
            <person name="Wickett N.J."/>
            <person name="Johnson M.G."/>
            <person name="Rensing S.A."/>
            <person name="Grimwood J."/>
            <person name="Schmutz J."/>
            <person name="Mcdaniel S.F."/>
        </authorList>
    </citation>
    <scope>NUCLEOTIDE SEQUENCE</scope>
    <source>
        <strain evidence="1">R40</strain>
    </source>
</reference>
<dbReference type="AlphaFoldDB" id="A0A8T0HN18"/>
<comment type="caution">
    <text evidence="1">The sequence shown here is derived from an EMBL/GenBank/DDBJ whole genome shotgun (WGS) entry which is preliminary data.</text>
</comment>
<accession>A0A8T0HN18</accession>
<organism evidence="1 2">
    <name type="scientific">Ceratodon purpureus</name>
    <name type="common">Fire moss</name>
    <name type="synonym">Dicranum purpureum</name>
    <dbReference type="NCBI Taxonomy" id="3225"/>
    <lineage>
        <taxon>Eukaryota</taxon>
        <taxon>Viridiplantae</taxon>
        <taxon>Streptophyta</taxon>
        <taxon>Embryophyta</taxon>
        <taxon>Bryophyta</taxon>
        <taxon>Bryophytina</taxon>
        <taxon>Bryopsida</taxon>
        <taxon>Dicranidae</taxon>
        <taxon>Pseudoditrichales</taxon>
        <taxon>Ditrichaceae</taxon>
        <taxon>Ceratodon</taxon>
    </lineage>
</organism>
<evidence type="ECO:0000313" key="2">
    <source>
        <dbReference type="Proteomes" id="UP000822688"/>
    </source>
</evidence>
<evidence type="ECO:0000313" key="1">
    <source>
        <dbReference type="EMBL" id="KAG0572207.1"/>
    </source>
</evidence>
<proteinExistence type="predicted"/>
<gene>
    <name evidence="1" type="ORF">KC19_VG076300</name>
</gene>
<dbReference type="EMBL" id="CM026426">
    <property type="protein sequence ID" value="KAG0572207.1"/>
    <property type="molecule type" value="Genomic_DNA"/>
</dbReference>
<sequence length="136" mass="15242">MSLLPRALSSHYLSAATNSLPRPVFPTLQAFVSSLIPHCRCPYRISLSQLRFFSLYTLWPSQLTLSQSFLSEPPPPFRFVHTHSLQNSLTLSPLRLTALSALPILYLFPTPDFSRCLSTPHSISLNHHCALKTPAL</sequence>
<name>A0A8T0HN18_CERPU</name>
<dbReference type="Proteomes" id="UP000822688">
    <property type="component" value="Chromosome V"/>
</dbReference>
<keyword evidence="2" id="KW-1185">Reference proteome</keyword>
<protein>
    <submittedName>
        <fullName evidence="1">Uncharacterized protein</fullName>
    </submittedName>
</protein>